<reference evidence="1" key="1">
    <citation type="submission" date="2022-08" db="UniProtKB">
        <authorList>
            <consortium name="EnsemblMetazoa"/>
        </authorList>
    </citation>
    <scope>IDENTIFICATION</scope>
    <source>
        <strain evidence="1">Israel</strain>
    </source>
</reference>
<evidence type="ECO:0000313" key="1">
    <source>
        <dbReference type="EnsemblMetazoa" id="PPAI010992-PA"/>
    </source>
</evidence>
<evidence type="ECO:0000313" key="2">
    <source>
        <dbReference type="Proteomes" id="UP000092462"/>
    </source>
</evidence>
<keyword evidence="2" id="KW-1185">Reference proteome</keyword>
<name>A0A1B0DR09_PHLPP</name>
<dbReference type="VEuPathDB" id="VectorBase:PPAI010992"/>
<dbReference type="PANTHER" id="PTHR21301">
    <property type="entry name" value="REVERSE TRANSCRIPTASE"/>
    <property type="match status" value="1"/>
</dbReference>
<dbReference type="Proteomes" id="UP000092462">
    <property type="component" value="Unassembled WGS sequence"/>
</dbReference>
<sequence>MVSFDVVSLFTNIPRELVYDAIEKEWNNIASFTSISFSLFNETIALIMNSGFFKYRGCFYEQVEGMPMDNCLSPVVADLVMDQIIKIALERLPSTPKVITKHVDDLFLILKRDELENTLDIFNSVHDRIKFTCEKENGDQLPYLDTLVKRNSNGTISTNWYKKTIASGRFLNFFSAHPMSQKLNTAQGFVHRVKNLTTNIEFDVKNTITNILKQNNYPKQLIGKLINESVNKSIIRPDDLAPGTQTRFCSLTYVPGLSERLKKTVRRMCPDIKLCFKIHNTAGRLYPQTER</sequence>
<dbReference type="EnsemblMetazoa" id="PPAI010992-RA">
    <property type="protein sequence ID" value="PPAI010992-PA"/>
    <property type="gene ID" value="PPAI010992"/>
</dbReference>
<proteinExistence type="predicted"/>
<dbReference type="VEuPathDB" id="VectorBase:PPAPM1_006306"/>
<dbReference type="InterPro" id="IPR000477">
    <property type="entry name" value="RT_dom"/>
</dbReference>
<dbReference type="AlphaFoldDB" id="A0A1B0DR09"/>
<protein>
    <submittedName>
        <fullName evidence="1">Uncharacterized protein</fullName>
    </submittedName>
</protein>
<dbReference type="Pfam" id="PF26215">
    <property type="entry name" value="HTH_animal"/>
    <property type="match status" value="1"/>
</dbReference>
<organism evidence="1 2">
    <name type="scientific">Phlebotomus papatasi</name>
    <name type="common">Sandfly</name>
    <dbReference type="NCBI Taxonomy" id="29031"/>
    <lineage>
        <taxon>Eukaryota</taxon>
        <taxon>Metazoa</taxon>
        <taxon>Ecdysozoa</taxon>
        <taxon>Arthropoda</taxon>
        <taxon>Hexapoda</taxon>
        <taxon>Insecta</taxon>
        <taxon>Pterygota</taxon>
        <taxon>Neoptera</taxon>
        <taxon>Endopterygota</taxon>
        <taxon>Diptera</taxon>
        <taxon>Nematocera</taxon>
        <taxon>Psychodoidea</taxon>
        <taxon>Psychodidae</taxon>
        <taxon>Phlebotomus</taxon>
        <taxon>Phlebotomus</taxon>
    </lineage>
</organism>
<dbReference type="EMBL" id="AJVK01019525">
    <property type="status" value="NOT_ANNOTATED_CDS"/>
    <property type="molecule type" value="Genomic_DNA"/>
</dbReference>
<accession>A0A1B0DR09</accession>
<dbReference type="InterPro" id="IPR058912">
    <property type="entry name" value="HTH_animal"/>
</dbReference>
<dbReference type="PANTHER" id="PTHR21301:SF10">
    <property type="entry name" value="REVERSE TRANSCRIPTASE DOMAIN-CONTAINING PROTEIN"/>
    <property type="match status" value="1"/>
</dbReference>
<dbReference type="PROSITE" id="PS50878">
    <property type="entry name" value="RT_POL"/>
    <property type="match status" value="1"/>
</dbReference>